<proteinExistence type="predicted"/>
<accession>A0ACA9SJB6</accession>
<keyword evidence="2" id="KW-1185">Reference proteome</keyword>
<comment type="caution">
    <text evidence="1">The sequence shown here is derived from an EMBL/GenBank/DDBJ whole genome shotgun (WGS) entry which is preliminary data.</text>
</comment>
<sequence>DIWSSYTYYSYFDITCYWINNNFELCKALFEVEEFKYEYTAERIVQLLEAAIEK</sequence>
<organism evidence="1 2">
    <name type="scientific">Racocetra persica</name>
    <dbReference type="NCBI Taxonomy" id="160502"/>
    <lineage>
        <taxon>Eukaryota</taxon>
        <taxon>Fungi</taxon>
        <taxon>Fungi incertae sedis</taxon>
        <taxon>Mucoromycota</taxon>
        <taxon>Glomeromycotina</taxon>
        <taxon>Glomeromycetes</taxon>
        <taxon>Diversisporales</taxon>
        <taxon>Gigasporaceae</taxon>
        <taxon>Racocetra</taxon>
    </lineage>
</organism>
<gene>
    <name evidence="1" type="ORF">RPERSI_LOCUS31952</name>
</gene>
<protein>
    <submittedName>
        <fullName evidence="1">33485_t:CDS:1</fullName>
    </submittedName>
</protein>
<evidence type="ECO:0000313" key="1">
    <source>
        <dbReference type="EMBL" id="CAG8841603.1"/>
    </source>
</evidence>
<evidence type="ECO:0000313" key="2">
    <source>
        <dbReference type="Proteomes" id="UP000789920"/>
    </source>
</evidence>
<name>A0ACA9SJB6_9GLOM</name>
<feature type="non-terminal residue" evidence="1">
    <location>
        <position position="54"/>
    </location>
</feature>
<reference evidence="1" key="1">
    <citation type="submission" date="2021-06" db="EMBL/GenBank/DDBJ databases">
        <authorList>
            <person name="Kallberg Y."/>
            <person name="Tangrot J."/>
            <person name="Rosling A."/>
        </authorList>
    </citation>
    <scope>NUCLEOTIDE SEQUENCE</scope>
    <source>
        <strain evidence="1">MA461A</strain>
    </source>
</reference>
<dbReference type="EMBL" id="CAJVQC010130900">
    <property type="protein sequence ID" value="CAG8841603.1"/>
    <property type="molecule type" value="Genomic_DNA"/>
</dbReference>
<dbReference type="Proteomes" id="UP000789920">
    <property type="component" value="Unassembled WGS sequence"/>
</dbReference>
<feature type="non-terminal residue" evidence="1">
    <location>
        <position position="1"/>
    </location>
</feature>